<dbReference type="SUPFAM" id="SSF56112">
    <property type="entry name" value="Protein kinase-like (PK-like)"/>
    <property type="match status" value="1"/>
</dbReference>
<evidence type="ECO:0000313" key="3">
    <source>
        <dbReference type="Proteomes" id="UP000294853"/>
    </source>
</evidence>
<dbReference type="InterPro" id="IPR051678">
    <property type="entry name" value="AGP_Transferase"/>
</dbReference>
<organism evidence="2 3">
    <name type="scientific">Nocardioides seonyuensis</name>
    <dbReference type="NCBI Taxonomy" id="2518371"/>
    <lineage>
        <taxon>Bacteria</taxon>
        <taxon>Bacillati</taxon>
        <taxon>Actinomycetota</taxon>
        <taxon>Actinomycetes</taxon>
        <taxon>Propionibacteriales</taxon>
        <taxon>Nocardioidaceae</taxon>
        <taxon>Nocardioides</taxon>
    </lineage>
</organism>
<reference evidence="2 3" key="1">
    <citation type="submission" date="2019-03" db="EMBL/GenBank/DDBJ databases">
        <title>Three New Species of Nocardioides, Nocardioides euryhalodurans sp. nov., Nocardioides seonyuensis sp. nov. and Nocardioides eburneoflavus sp. nov. Iolated from Soil.</title>
        <authorList>
            <person name="Roh S.G."/>
            <person name="Lee C."/>
            <person name="Kim M.-K."/>
            <person name="Kim S.B."/>
        </authorList>
    </citation>
    <scope>NUCLEOTIDE SEQUENCE [LARGE SCALE GENOMIC DNA]</scope>
    <source>
        <strain evidence="2 3">MMS17-SY207-3</strain>
    </source>
</reference>
<dbReference type="OrthoDB" id="4524027at2"/>
<dbReference type="PANTHER" id="PTHR21310">
    <property type="entry name" value="AMINOGLYCOSIDE PHOSPHOTRANSFERASE-RELATED-RELATED"/>
    <property type="match status" value="1"/>
</dbReference>
<dbReference type="Gene3D" id="3.90.1200.10">
    <property type="match status" value="1"/>
</dbReference>
<dbReference type="InterPro" id="IPR041726">
    <property type="entry name" value="ACAD10_11_N"/>
</dbReference>
<dbReference type="GO" id="GO:0016740">
    <property type="term" value="F:transferase activity"/>
    <property type="evidence" value="ECO:0007669"/>
    <property type="project" value="UniProtKB-KW"/>
</dbReference>
<proteinExistence type="predicted"/>
<dbReference type="Gene3D" id="3.30.200.20">
    <property type="entry name" value="Phosphorylase Kinase, domain 1"/>
    <property type="match status" value="1"/>
</dbReference>
<keyword evidence="2" id="KW-0808">Transferase</keyword>
<dbReference type="Proteomes" id="UP000294853">
    <property type="component" value="Chromosome"/>
</dbReference>
<protein>
    <submittedName>
        <fullName evidence="2">Phosphotransferase family protein</fullName>
    </submittedName>
</protein>
<dbReference type="AlphaFoldDB" id="A0A4P7IJ64"/>
<name>A0A4P7IJ64_9ACTN</name>
<dbReference type="InterPro" id="IPR011009">
    <property type="entry name" value="Kinase-like_dom_sf"/>
</dbReference>
<gene>
    <name evidence="2" type="ORF">EXE58_10910</name>
</gene>
<keyword evidence="3" id="KW-1185">Reference proteome</keyword>
<accession>A0A4P7IJ64</accession>
<dbReference type="InterPro" id="IPR002575">
    <property type="entry name" value="Aminoglycoside_PTrfase"/>
</dbReference>
<evidence type="ECO:0000259" key="1">
    <source>
        <dbReference type="Pfam" id="PF01636"/>
    </source>
</evidence>
<sequence>MRRVSAHAEVTELGQLEGGVSSLTYSCLVADSLGERQVVLKIAPPGLAPVHHRDVLRQARVLRLLAGLPGFPVPGVVFEDGGDPPDVPPMFGMELRAGDAYEPGLDMSANPPAPDVAAERMLAAARALGVLQTRTPDELGVGEEPVSAVQDELDRWERLFSTVDADIAPGHQDLYRRLSERVPRGIEPRMLHGDYRLANMLFVGRDLEAVIDWEIWSVGDPRFDLAWLLMHLNPRHVFHEDRSDADVAACSALPSAQAIIDEYVSTRRGLGADEGHIEAVTTGLEWFVGVGFYKVASTIAAIYKRERKLPQPTPKLEVAARHLPGVLEAGHSVLDTV</sequence>
<dbReference type="RefSeq" id="WP_135267912.1">
    <property type="nucleotide sequence ID" value="NZ_CP038436.1"/>
</dbReference>
<dbReference type="EMBL" id="CP038436">
    <property type="protein sequence ID" value="QBX55921.1"/>
    <property type="molecule type" value="Genomic_DNA"/>
</dbReference>
<dbReference type="KEGG" id="nsn:EXE58_10910"/>
<dbReference type="PANTHER" id="PTHR21310:SF40">
    <property type="entry name" value="AMINOGLYCOSIDE PHOSPHOTRANSFERASE DOMAIN-CONTAINING PROTEIN-RELATED"/>
    <property type="match status" value="1"/>
</dbReference>
<dbReference type="CDD" id="cd05154">
    <property type="entry name" value="ACAD10_11_N-like"/>
    <property type="match status" value="1"/>
</dbReference>
<feature type="domain" description="Aminoglycoside phosphotransferase" evidence="1">
    <location>
        <begin position="15"/>
        <end position="234"/>
    </location>
</feature>
<dbReference type="Pfam" id="PF01636">
    <property type="entry name" value="APH"/>
    <property type="match status" value="1"/>
</dbReference>
<evidence type="ECO:0000313" key="2">
    <source>
        <dbReference type="EMBL" id="QBX55921.1"/>
    </source>
</evidence>